<dbReference type="OrthoDB" id="9852513at2"/>
<keyword evidence="1" id="KW-0472">Membrane</keyword>
<evidence type="ECO:0000313" key="2">
    <source>
        <dbReference type="EMBL" id="OMH40860.1"/>
    </source>
</evidence>
<dbReference type="Proteomes" id="UP000187408">
    <property type="component" value="Unassembled WGS sequence"/>
</dbReference>
<evidence type="ECO:0000256" key="1">
    <source>
        <dbReference type="SAM" id="Phobius"/>
    </source>
</evidence>
<comment type="caution">
    <text evidence="2">The sequence shown here is derived from an EMBL/GenBank/DDBJ whole genome shotgun (WGS) entry which is preliminary data.</text>
</comment>
<name>A0A1R1MMC0_9BACT</name>
<keyword evidence="3" id="KW-1185">Reference proteome</keyword>
<accession>A0A1R1MMC0</accession>
<dbReference type="RefSeq" id="WP_076712599.1">
    <property type="nucleotide sequence ID" value="NZ_MOEN01000007.1"/>
</dbReference>
<dbReference type="STRING" id="1914305.BLW93_02800"/>
<dbReference type="NCBIfam" id="TIGR02532">
    <property type="entry name" value="IV_pilin_GFxxxE"/>
    <property type="match status" value="1"/>
</dbReference>
<dbReference type="Pfam" id="PF07963">
    <property type="entry name" value="N_methyl"/>
    <property type="match status" value="1"/>
</dbReference>
<gene>
    <name evidence="2" type="ORF">BLW93_02800</name>
</gene>
<organism evidence="2 3">
    <name type="scientific">Desulfurobacterium indicum</name>
    <dbReference type="NCBI Taxonomy" id="1914305"/>
    <lineage>
        <taxon>Bacteria</taxon>
        <taxon>Pseudomonadati</taxon>
        <taxon>Aquificota</taxon>
        <taxon>Aquificia</taxon>
        <taxon>Desulfurobacteriales</taxon>
        <taxon>Desulfurobacteriaceae</taxon>
        <taxon>Desulfurobacterium</taxon>
    </lineage>
</organism>
<evidence type="ECO:0000313" key="3">
    <source>
        <dbReference type="Proteomes" id="UP000187408"/>
    </source>
</evidence>
<evidence type="ECO:0008006" key="4">
    <source>
        <dbReference type="Google" id="ProtNLM"/>
    </source>
</evidence>
<dbReference type="EMBL" id="MOEN01000007">
    <property type="protein sequence ID" value="OMH40860.1"/>
    <property type="molecule type" value="Genomic_DNA"/>
</dbReference>
<proteinExistence type="predicted"/>
<feature type="transmembrane region" description="Helical" evidence="1">
    <location>
        <begin position="6"/>
        <end position="27"/>
    </location>
</feature>
<keyword evidence="1" id="KW-1133">Transmembrane helix</keyword>
<dbReference type="InterPro" id="IPR012902">
    <property type="entry name" value="N_methyl_site"/>
</dbReference>
<dbReference type="AlphaFoldDB" id="A0A1R1MMC0"/>
<reference evidence="2 3" key="1">
    <citation type="submission" date="2016-10" db="EMBL/GenBank/DDBJ databases">
        <title>Genome sequence of a sulfur-reducing bacterium Desulfurobacterium indicum K6013.</title>
        <authorList>
            <person name="Cao J."/>
            <person name="Shao Z."/>
            <person name="Alain K."/>
            <person name="Jebbar M."/>
        </authorList>
    </citation>
    <scope>NUCLEOTIDE SEQUENCE [LARGE SCALE GENOMIC DNA]</scope>
    <source>
        <strain evidence="2 3">K6013</strain>
    </source>
</reference>
<sequence>MRRGFTLLEVLIGVTIFAVAASALIFVSSKNVERLERIDDTIKGIYIMKSRIYGLPYNDTDGFKIVESRANLEYGIVEKSFSVNKDGRHLFTFYYYEKE</sequence>
<dbReference type="PROSITE" id="PS00409">
    <property type="entry name" value="PROKAR_NTER_METHYL"/>
    <property type="match status" value="1"/>
</dbReference>
<keyword evidence="1" id="KW-0812">Transmembrane</keyword>
<protein>
    <recommendedName>
        <fullName evidence="4">Prepilin-type N-terminal cleavage/methylation domain-containing protein</fullName>
    </recommendedName>
</protein>